<organism evidence="3 4">
    <name type="scientific">candidate division CSSED10-310 bacterium</name>
    <dbReference type="NCBI Taxonomy" id="2855610"/>
    <lineage>
        <taxon>Bacteria</taxon>
        <taxon>Bacteria division CSSED10-310</taxon>
    </lineage>
</organism>
<protein>
    <submittedName>
        <fullName evidence="3">Rossmann-like domain-containing protein</fullName>
    </submittedName>
</protein>
<sequence length="270" mass="29913">MSKKGHIVVSDLRVGLRYTAVVVADAQSDRVGNSHIDESCGLAATLIHEEIGSECPVSLIQSELFTGKRIHELFSSLSLSEKLHRAIMLATCNGVINFEVQRNFHNRESNHNQNRKGSSVALVGKKSAIPFKGKKVGMVGFFEPLVPNILKRASSFGIVENHLAKHRAIDQKIKRLPSLKELEDFETVILTATSLINNTFDEAISYCRDSYVVVMGPSAPLLPEIFKEYPQVKNISGRHIKNVDKTLEVVSQGGGTPMFKEYTDKVEILL</sequence>
<feature type="domain" description="DUF4213" evidence="2">
    <location>
        <begin position="6"/>
        <end position="95"/>
    </location>
</feature>
<feature type="domain" description="Putative heavy-metal chelation" evidence="1">
    <location>
        <begin position="132"/>
        <end position="265"/>
    </location>
</feature>
<evidence type="ECO:0000259" key="2">
    <source>
        <dbReference type="Pfam" id="PF13938"/>
    </source>
</evidence>
<gene>
    <name evidence="3" type="ORF">ACFL27_12205</name>
</gene>
<comment type="caution">
    <text evidence="3">The sequence shown here is derived from an EMBL/GenBank/DDBJ whole genome shotgun (WGS) entry which is preliminary data.</text>
</comment>
<proteinExistence type="predicted"/>
<evidence type="ECO:0000313" key="3">
    <source>
        <dbReference type="EMBL" id="MFC1850949.1"/>
    </source>
</evidence>
<dbReference type="SUPFAM" id="SSF159713">
    <property type="entry name" value="Dhaf3308-like"/>
    <property type="match status" value="1"/>
</dbReference>
<evidence type="ECO:0000259" key="1">
    <source>
        <dbReference type="Pfam" id="PF04016"/>
    </source>
</evidence>
<dbReference type="Pfam" id="PF04016">
    <property type="entry name" value="DUF364"/>
    <property type="match status" value="1"/>
</dbReference>
<accession>A0ABV6YXP9</accession>
<dbReference type="InterPro" id="IPR025251">
    <property type="entry name" value="DUF4213"/>
</dbReference>
<dbReference type="Gene3D" id="3.40.50.11590">
    <property type="match status" value="1"/>
</dbReference>
<dbReference type="Proteomes" id="UP001594351">
    <property type="component" value="Unassembled WGS sequence"/>
</dbReference>
<dbReference type="EMBL" id="JBHPBY010000137">
    <property type="protein sequence ID" value="MFC1850949.1"/>
    <property type="molecule type" value="Genomic_DNA"/>
</dbReference>
<keyword evidence="4" id="KW-1185">Reference proteome</keyword>
<reference evidence="3 4" key="1">
    <citation type="submission" date="2024-09" db="EMBL/GenBank/DDBJ databases">
        <title>Laminarin stimulates single cell rates of sulfate reduction while oxygen inhibits transcriptomic activity in coastal marine sediment.</title>
        <authorList>
            <person name="Lindsay M."/>
            <person name="Orcutt B."/>
            <person name="Emerson D."/>
            <person name="Stepanauskas R."/>
            <person name="D'Angelo T."/>
        </authorList>
    </citation>
    <scope>NUCLEOTIDE SEQUENCE [LARGE SCALE GENOMIC DNA]</scope>
    <source>
        <strain evidence="3">SAG AM-311-K15</strain>
    </source>
</reference>
<dbReference type="InterPro" id="IPR007161">
    <property type="entry name" value="DUF364"/>
</dbReference>
<evidence type="ECO:0000313" key="4">
    <source>
        <dbReference type="Proteomes" id="UP001594351"/>
    </source>
</evidence>
<name>A0ABV6YXP9_UNCC1</name>
<dbReference type="Pfam" id="PF13938">
    <property type="entry name" value="DUF4213"/>
    <property type="match status" value="1"/>
</dbReference>